<dbReference type="AlphaFoldDB" id="A0A4U0U6H2"/>
<dbReference type="GO" id="GO:0046982">
    <property type="term" value="F:protein heterodimerization activity"/>
    <property type="evidence" value="ECO:0007669"/>
    <property type="project" value="InterPro"/>
</dbReference>
<comment type="subcellular location">
    <subcellularLocation>
        <location evidence="1">Nucleus</location>
    </subcellularLocation>
</comment>
<dbReference type="EMBL" id="NAJL01000010">
    <property type="protein sequence ID" value="TKA30648.1"/>
    <property type="molecule type" value="Genomic_DNA"/>
</dbReference>
<evidence type="ECO:0000259" key="9">
    <source>
        <dbReference type="Pfam" id="PF10406"/>
    </source>
</evidence>
<comment type="similarity">
    <text evidence="2">Belongs to the TAF8 family.</text>
</comment>
<proteinExistence type="inferred from homology"/>
<keyword evidence="4" id="KW-0805">Transcription regulation</keyword>
<dbReference type="CDD" id="cd00076">
    <property type="entry name" value="HFD_SF"/>
    <property type="match status" value="1"/>
</dbReference>
<evidence type="ECO:0000259" key="8">
    <source>
        <dbReference type="Pfam" id="PF07524"/>
    </source>
</evidence>
<dbReference type="PANTHER" id="PTHR46469">
    <property type="entry name" value="TRANSCRIPTION INITIATION FACTOR TFIID SUBUNIT 8"/>
    <property type="match status" value="1"/>
</dbReference>
<dbReference type="InterPro" id="IPR006565">
    <property type="entry name" value="BTP"/>
</dbReference>
<dbReference type="InterPro" id="IPR037818">
    <property type="entry name" value="TAF8"/>
</dbReference>
<evidence type="ECO:0000256" key="4">
    <source>
        <dbReference type="ARBA" id="ARBA00023015"/>
    </source>
</evidence>
<dbReference type="GO" id="GO:0006367">
    <property type="term" value="P:transcription initiation at RNA polymerase II promoter"/>
    <property type="evidence" value="ECO:0007669"/>
    <property type="project" value="TreeGrafter"/>
</dbReference>
<dbReference type="InterPro" id="IPR009072">
    <property type="entry name" value="Histone-fold"/>
</dbReference>
<keyword evidence="6" id="KW-0539">Nucleus</keyword>
<feature type="domain" description="Transcription factor TFIID subunit 8 C-terminal" evidence="9">
    <location>
        <begin position="182"/>
        <end position="230"/>
    </location>
</feature>
<evidence type="ECO:0000256" key="2">
    <source>
        <dbReference type="ARBA" id="ARBA00008767"/>
    </source>
</evidence>
<feature type="domain" description="Bromodomain associated" evidence="8">
    <location>
        <begin position="62"/>
        <end position="123"/>
    </location>
</feature>
<keyword evidence="11" id="KW-1185">Reference proteome</keyword>
<evidence type="ECO:0000256" key="5">
    <source>
        <dbReference type="ARBA" id="ARBA00023163"/>
    </source>
</evidence>
<dbReference type="Pfam" id="PF07524">
    <property type="entry name" value="Bromo_TP"/>
    <property type="match status" value="1"/>
</dbReference>
<evidence type="ECO:0000256" key="6">
    <source>
        <dbReference type="ARBA" id="ARBA00023242"/>
    </source>
</evidence>
<dbReference type="Pfam" id="PF10406">
    <property type="entry name" value="TAF8_C"/>
    <property type="match status" value="1"/>
</dbReference>
<dbReference type="InterPro" id="IPR019473">
    <property type="entry name" value="TFIID_su8_C"/>
</dbReference>
<evidence type="ECO:0000313" key="11">
    <source>
        <dbReference type="Proteomes" id="UP000308549"/>
    </source>
</evidence>
<sequence length="327" mass="35279">MSSDTHAGTKRPFSALEDPPSSGVKKPRTHRLHHSQYIPSSIEPAPQGCAASAHTPDITRAQLLKTLSASLALAGFDAARPEALESLRAHTEEYLLHFARHLRTAMHTSRRTQPTASDFSAALAHQPNTSSASLLAPHLDLHLPPSISSPALPGPDPAPNSPAPLTELLQPLLIPDQTPRPYIPAHFPPLPPRHTWRQTPVYTPRETDARAMRERMTEEGVQAEQALRKLATAAKAAAAESLVKAEEEKRKNRGALSGVGRVREGGRKRRGLMEGLGDVLRDVGEEVGVVEDTDGGGQGGVDVGMPEGVVVNFEMGLWRRGRKGVRP</sequence>
<evidence type="ECO:0000256" key="7">
    <source>
        <dbReference type="SAM" id="MobiDB-lite"/>
    </source>
</evidence>
<dbReference type="CDD" id="cd08049">
    <property type="entry name" value="TAF8"/>
    <property type="match status" value="1"/>
</dbReference>
<evidence type="ECO:0000256" key="1">
    <source>
        <dbReference type="ARBA" id="ARBA00004123"/>
    </source>
</evidence>
<keyword evidence="5" id="KW-0804">Transcription</keyword>
<dbReference type="Proteomes" id="UP000308549">
    <property type="component" value="Unassembled WGS sequence"/>
</dbReference>
<dbReference type="PANTHER" id="PTHR46469:SF1">
    <property type="entry name" value="TRANSCRIPTION INITIATION FACTOR TFIID SUBUNIT 8"/>
    <property type="match status" value="1"/>
</dbReference>
<organism evidence="10 11">
    <name type="scientific">Salinomyces thailandicus</name>
    <dbReference type="NCBI Taxonomy" id="706561"/>
    <lineage>
        <taxon>Eukaryota</taxon>
        <taxon>Fungi</taxon>
        <taxon>Dikarya</taxon>
        <taxon>Ascomycota</taxon>
        <taxon>Pezizomycotina</taxon>
        <taxon>Dothideomycetes</taxon>
        <taxon>Dothideomycetidae</taxon>
        <taxon>Mycosphaerellales</taxon>
        <taxon>Teratosphaeriaceae</taxon>
        <taxon>Salinomyces</taxon>
    </lineage>
</organism>
<evidence type="ECO:0000256" key="3">
    <source>
        <dbReference type="ARBA" id="ARBA00017307"/>
    </source>
</evidence>
<accession>A0A4U0U6H2</accession>
<reference evidence="10 11" key="1">
    <citation type="submission" date="2017-03" db="EMBL/GenBank/DDBJ databases">
        <title>Genomes of endolithic fungi from Antarctica.</title>
        <authorList>
            <person name="Coleine C."/>
            <person name="Masonjones S."/>
            <person name="Stajich J.E."/>
        </authorList>
    </citation>
    <scope>NUCLEOTIDE SEQUENCE [LARGE SCALE GENOMIC DNA]</scope>
    <source>
        <strain evidence="10 11">CCFEE 6315</strain>
    </source>
</reference>
<feature type="compositionally biased region" description="Pro residues" evidence="7">
    <location>
        <begin position="152"/>
        <end position="162"/>
    </location>
</feature>
<feature type="region of interest" description="Disordered" evidence="7">
    <location>
        <begin position="145"/>
        <end position="165"/>
    </location>
</feature>
<dbReference type="OrthoDB" id="2193813at2759"/>
<dbReference type="GO" id="GO:0005669">
    <property type="term" value="C:transcription factor TFIID complex"/>
    <property type="evidence" value="ECO:0007669"/>
    <property type="project" value="InterPro"/>
</dbReference>
<name>A0A4U0U6H2_9PEZI</name>
<comment type="caution">
    <text evidence="10">The sequence shown here is derived from an EMBL/GenBank/DDBJ whole genome shotgun (WGS) entry which is preliminary data.</text>
</comment>
<dbReference type="Gene3D" id="1.10.20.10">
    <property type="entry name" value="Histone, subunit A"/>
    <property type="match status" value="1"/>
</dbReference>
<evidence type="ECO:0000313" key="10">
    <source>
        <dbReference type="EMBL" id="TKA30648.1"/>
    </source>
</evidence>
<feature type="region of interest" description="Disordered" evidence="7">
    <location>
        <begin position="1"/>
        <end position="32"/>
    </location>
</feature>
<gene>
    <name evidence="10" type="ORF">B0A50_02368</name>
</gene>
<protein>
    <recommendedName>
        <fullName evidence="3">Transcription initiation factor TFIID subunit 8</fullName>
    </recommendedName>
</protein>